<evidence type="ECO:0000256" key="4">
    <source>
        <dbReference type="SAM" id="MobiDB-lite"/>
    </source>
</evidence>
<dbReference type="PANTHER" id="PTHR43002">
    <property type="entry name" value="GLYCOGEN DEBRANCHING ENZYME"/>
    <property type="match status" value="1"/>
</dbReference>
<feature type="domain" description="Glycosyl hydrolase family 13 catalytic" evidence="5">
    <location>
        <begin position="200"/>
        <end position="606"/>
    </location>
</feature>
<dbReference type="InterPro" id="IPR013780">
    <property type="entry name" value="Glyco_hydro_b"/>
</dbReference>
<evidence type="ECO:0000259" key="5">
    <source>
        <dbReference type="SMART" id="SM00642"/>
    </source>
</evidence>
<dbReference type="InterPro" id="IPR017853">
    <property type="entry name" value="GH"/>
</dbReference>
<feature type="compositionally biased region" description="Basic and acidic residues" evidence="4">
    <location>
        <begin position="504"/>
        <end position="516"/>
    </location>
</feature>
<proteinExistence type="inferred from homology"/>
<dbReference type="InterPro" id="IPR011837">
    <property type="entry name" value="Glycogen_debranch_GlgX"/>
</dbReference>
<dbReference type="CDD" id="cd02856">
    <property type="entry name" value="E_set_GDE_Isoamylase_N"/>
    <property type="match status" value="1"/>
</dbReference>
<evidence type="ECO:0000256" key="3">
    <source>
        <dbReference type="ARBA" id="ARBA00023295"/>
    </source>
</evidence>
<dbReference type="InterPro" id="IPR044505">
    <property type="entry name" value="GlgX_Isoamylase_N_E_set"/>
</dbReference>
<dbReference type="Gene3D" id="2.60.40.1180">
    <property type="entry name" value="Golgi alpha-mannosidase II"/>
    <property type="match status" value="1"/>
</dbReference>
<comment type="similarity">
    <text evidence="1">Belongs to the glycosyl hydrolase 13 family.</text>
</comment>
<dbReference type="Gene3D" id="3.20.20.80">
    <property type="entry name" value="Glycosidases"/>
    <property type="match status" value="1"/>
</dbReference>
<evidence type="ECO:0000313" key="7">
    <source>
        <dbReference type="Proteomes" id="UP000639606"/>
    </source>
</evidence>
<dbReference type="InterPro" id="IPR004193">
    <property type="entry name" value="Glyco_hydro_13_N"/>
</dbReference>
<dbReference type="SUPFAM" id="SSF51011">
    <property type="entry name" value="Glycosyl hydrolase domain"/>
    <property type="match status" value="1"/>
</dbReference>
<name>A0A918AII9_9PSEU</name>
<dbReference type="EMBL" id="BMRG01000003">
    <property type="protein sequence ID" value="GGP46649.1"/>
    <property type="molecule type" value="Genomic_DNA"/>
</dbReference>
<dbReference type="GO" id="GO:0004135">
    <property type="term" value="F:amylo-alpha-1,6-glucosidase activity"/>
    <property type="evidence" value="ECO:0007669"/>
    <property type="project" value="InterPro"/>
</dbReference>
<dbReference type="Gene3D" id="2.60.40.10">
    <property type="entry name" value="Immunoglobulins"/>
    <property type="match status" value="1"/>
</dbReference>
<keyword evidence="7" id="KW-1185">Reference proteome</keyword>
<dbReference type="CDD" id="cd11326">
    <property type="entry name" value="AmyAc_Glg_debranch"/>
    <property type="match status" value="1"/>
</dbReference>
<dbReference type="InterPro" id="IPR014756">
    <property type="entry name" value="Ig_E-set"/>
</dbReference>
<dbReference type="Pfam" id="PF02922">
    <property type="entry name" value="CBM_48"/>
    <property type="match status" value="1"/>
</dbReference>
<keyword evidence="3" id="KW-0326">Glycosidase</keyword>
<dbReference type="AlphaFoldDB" id="A0A918AII9"/>
<protein>
    <submittedName>
        <fullName evidence="6">Glycogen operon protein GlgX homolog</fullName>
    </submittedName>
</protein>
<dbReference type="GO" id="GO:0005980">
    <property type="term" value="P:glycogen catabolic process"/>
    <property type="evidence" value="ECO:0007669"/>
    <property type="project" value="InterPro"/>
</dbReference>
<dbReference type="NCBIfam" id="TIGR02100">
    <property type="entry name" value="glgX_debranch"/>
    <property type="match status" value="1"/>
</dbReference>
<organism evidence="6 7">
    <name type="scientific">Saccharothrix coeruleofusca</name>
    <dbReference type="NCBI Taxonomy" id="33919"/>
    <lineage>
        <taxon>Bacteria</taxon>
        <taxon>Bacillati</taxon>
        <taxon>Actinomycetota</taxon>
        <taxon>Actinomycetes</taxon>
        <taxon>Pseudonocardiales</taxon>
        <taxon>Pseudonocardiaceae</taxon>
        <taxon>Saccharothrix</taxon>
    </lineage>
</organism>
<sequence length="740" mass="80268">MFPTRPETGDGGAGVGEHVRRAGRAALCASVTPARIKGMAHDSTVLAGRPFPLGAHPEAGGVRFAVSAPPAEAVEVCLIGEDGSEERVELPERTFGVWHGLVPGVTPGQRYGYRVHGPYDPSRGLRCNPAKLLVDPYARRVEGKVTDLDAALGYLDDPMLGPPSPVDTLGKVPLSVVTSPGGPDTGAKPEVPFEEAVIYELHVRGFTKRHPGVPEHLRGTYLGLAHPAAVEHLVRLGVTTVELLPVHAFIDEPALVRGGRHNYWGYSTLSYFAPHPDYAAEPGKEVEEFRTMVAALHAAGIEVVLDVVYNHTCEGGPDGPTLCYRGFDAPGYYLHIAGGGTLDITGCGNTTEAGSPQVVRLVTDSLRYWTTEMGVDGFRFDLASTMGRPGGGWFDRSSALLTAITSDPVLSRCKLIAEPWDATGDGYRVGDFGVQWAEWNGRYRDTVRDFWRGFTGVRDLAYRLSGSSDLYAGDLRRPWQSINFVTAHDGFTLRDLVSYNDKHNEANGEDNRDGTNDNRSWNCGAEGETDDPAVLSLRARQARNLLATLLLSTGTPMLTAGDEMWRTQGGNNNAYCLDDETSWVDWKLSDEAESMLAFARRVISLRATSPALRQPEFFEGRSTPDGAPDLVWFRADGEEMAETDWFDEGRRFLGMWVDGSTSLSRTREGELVSDDSWLLLLHAGADPVPVVLPGPEYGHRYEPVIDSTTADGAPATPGAFTPGSTLTLPAHCLLLLRIPG</sequence>
<dbReference type="SUPFAM" id="SSF81296">
    <property type="entry name" value="E set domains"/>
    <property type="match status" value="1"/>
</dbReference>
<evidence type="ECO:0000256" key="2">
    <source>
        <dbReference type="ARBA" id="ARBA00022801"/>
    </source>
</evidence>
<accession>A0A918AII9</accession>
<dbReference type="SMART" id="SM00642">
    <property type="entry name" value="Aamy"/>
    <property type="match status" value="1"/>
</dbReference>
<evidence type="ECO:0000256" key="1">
    <source>
        <dbReference type="ARBA" id="ARBA00008061"/>
    </source>
</evidence>
<dbReference type="SUPFAM" id="SSF51445">
    <property type="entry name" value="(Trans)glycosidases"/>
    <property type="match status" value="1"/>
</dbReference>
<feature type="region of interest" description="Disordered" evidence="4">
    <location>
        <begin position="504"/>
        <end position="527"/>
    </location>
</feature>
<dbReference type="InterPro" id="IPR013783">
    <property type="entry name" value="Ig-like_fold"/>
</dbReference>
<dbReference type="Proteomes" id="UP000639606">
    <property type="component" value="Unassembled WGS sequence"/>
</dbReference>
<dbReference type="InterPro" id="IPR006047">
    <property type="entry name" value="GH13_cat_dom"/>
</dbReference>
<reference evidence="6" key="2">
    <citation type="submission" date="2020-09" db="EMBL/GenBank/DDBJ databases">
        <authorList>
            <person name="Sun Q."/>
            <person name="Ohkuma M."/>
        </authorList>
    </citation>
    <scope>NUCLEOTIDE SEQUENCE</scope>
    <source>
        <strain evidence="6">JCM 3313</strain>
    </source>
</reference>
<reference evidence="6" key="1">
    <citation type="journal article" date="2014" name="Int. J. Syst. Evol. Microbiol.">
        <title>Complete genome sequence of Corynebacterium casei LMG S-19264T (=DSM 44701T), isolated from a smear-ripened cheese.</title>
        <authorList>
            <consortium name="US DOE Joint Genome Institute (JGI-PGF)"/>
            <person name="Walter F."/>
            <person name="Albersmeier A."/>
            <person name="Kalinowski J."/>
            <person name="Ruckert C."/>
        </authorList>
    </citation>
    <scope>NUCLEOTIDE SEQUENCE</scope>
    <source>
        <strain evidence="6">JCM 3313</strain>
    </source>
</reference>
<evidence type="ECO:0000313" key="6">
    <source>
        <dbReference type="EMBL" id="GGP46649.1"/>
    </source>
</evidence>
<comment type="caution">
    <text evidence="6">The sequence shown here is derived from an EMBL/GenBank/DDBJ whole genome shotgun (WGS) entry which is preliminary data.</text>
</comment>
<gene>
    <name evidence="6" type="primary">glgX</name>
    <name evidence="6" type="ORF">GCM10010185_18000</name>
</gene>
<keyword evidence="2" id="KW-0378">Hydrolase</keyword>